<evidence type="ECO:0000313" key="2">
    <source>
        <dbReference type="EMBL" id="NIJ57473.1"/>
    </source>
</evidence>
<dbReference type="EMBL" id="JAASQI010000002">
    <property type="protein sequence ID" value="NIJ57473.1"/>
    <property type="molecule type" value="Genomic_DNA"/>
</dbReference>
<keyword evidence="3" id="KW-1185">Reference proteome</keyword>
<reference evidence="2 3" key="1">
    <citation type="submission" date="2020-03" db="EMBL/GenBank/DDBJ databases">
        <title>Genomic Encyclopedia of Type Strains, Phase IV (KMG-IV): sequencing the most valuable type-strain genomes for metagenomic binning, comparative biology and taxonomic classification.</title>
        <authorList>
            <person name="Goeker M."/>
        </authorList>
    </citation>
    <scope>NUCLEOTIDE SEQUENCE [LARGE SCALE GENOMIC DNA]</scope>
    <source>
        <strain evidence="2 3">DSM 103870</strain>
    </source>
</reference>
<protein>
    <submittedName>
        <fullName evidence="2">Uncharacterized protein</fullName>
    </submittedName>
</protein>
<evidence type="ECO:0000256" key="1">
    <source>
        <dbReference type="SAM" id="MobiDB-lite"/>
    </source>
</evidence>
<evidence type="ECO:0000313" key="3">
    <source>
        <dbReference type="Proteomes" id="UP001429580"/>
    </source>
</evidence>
<sequence length="113" mass="12235">MTLETSTATWLRPTFVKRVVGAGIVVERCRAAIRRPFIGAEPALSDDNGVGGDAPDLLDEATEMESNLRIGRAIVGRRRGDRLGLAEPIDLHHPGHDGAACRLPDQGRSKARR</sequence>
<feature type="region of interest" description="Disordered" evidence="1">
    <location>
        <begin position="88"/>
        <end position="113"/>
    </location>
</feature>
<dbReference type="Proteomes" id="UP001429580">
    <property type="component" value="Unassembled WGS sequence"/>
</dbReference>
<organism evidence="2 3">
    <name type="scientific">Pseudochelatococcus lubricantis</name>
    <dbReference type="NCBI Taxonomy" id="1538102"/>
    <lineage>
        <taxon>Bacteria</taxon>
        <taxon>Pseudomonadati</taxon>
        <taxon>Pseudomonadota</taxon>
        <taxon>Alphaproteobacteria</taxon>
        <taxon>Hyphomicrobiales</taxon>
        <taxon>Chelatococcaceae</taxon>
        <taxon>Pseudochelatococcus</taxon>
    </lineage>
</organism>
<gene>
    <name evidence="2" type="ORF">FHS82_001299</name>
</gene>
<proteinExistence type="predicted"/>
<accession>A0ABX0UX14</accession>
<comment type="caution">
    <text evidence="2">The sequence shown here is derived from an EMBL/GenBank/DDBJ whole genome shotgun (WGS) entry which is preliminary data.</text>
</comment>
<name>A0ABX0UX14_9HYPH</name>